<name>A0AAJ4XA82_9SPHI</name>
<sequence>METLAAHPNLLYLGLVSLVSAGILVIFLFNKILRRVN</sequence>
<keyword evidence="1" id="KW-1133">Transmembrane helix</keyword>
<evidence type="ECO:0000256" key="1">
    <source>
        <dbReference type="SAM" id="Phobius"/>
    </source>
</evidence>
<proteinExistence type="predicted"/>
<organism evidence="2 3">
    <name type="scientific">Sphingobacterium mizutaii</name>
    <dbReference type="NCBI Taxonomy" id="1010"/>
    <lineage>
        <taxon>Bacteria</taxon>
        <taxon>Pseudomonadati</taxon>
        <taxon>Bacteroidota</taxon>
        <taxon>Sphingobacteriia</taxon>
        <taxon>Sphingobacteriales</taxon>
        <taxon>Sphingobacteriaceae</taxon>
        <taxon>Sphingobacterium</taxon>
    </lineage>
</organism>
<evidence type="ECO:0000313" key="2">
    <source>
        <dbReference type="EMBL" id="SNV42491.1"/>
    </source>
</evidence>
<evidence type="ECO:0000313" key="3">
    <source>
        <dbReference type="Proteomes" id="UP000215355"/>
    </source>
</evidence>
<dbReference type="AlphaFoldDB" id="A0AAJ4XA82"/>
<keyword evidence="1" id="KW-0812">Transmembrane</keyword>
<feature type="transmembrane region" description="Helical" evidence="1">
    <location>
        <begin position="12"/>
        <end position="33"/>
    </location>
</feature>
<dbReference type="KEGG" id="smiz:4412673_00654"/>
<protein>
    <submittedName>
        <fullName evidence="2">Uncharacterized protein</fullName>
    </submittedName>
</protein>
<dbReference type="Proteomes" id="UP000215355">
    <property type="component" value="Chromosome 1"/>
</dbReference>
<accession>A0AAJ4XA82</accession>
<gene>
    <name evidence="2" type="ORF">SAMEA4412673_00654</name>
</gene>
<dbReference type="EMBL" id="LT906468">
    <property type="protein sequence ID" value="SNV42491.1"/>
    <property type="molecule type" value="Genomic_DNA"/>
</dbReference>
<keyword evidence="1" id="KW-0472">Membrane</keyword>
<reference evidence="2 3" key="1">
    <citation type="submission" date="2017-06" db="EMBL/GenBank/DDBJ databases">
        <authorList>
            <consortium name="Pathogen Informatics"/>
        </authorList>
    </citation>
    <scope>NUCLEOTIDE SEQUENCE [LARGE SCALE GENOMIC DNA]</scope>
    <source>
        <strain evidence="2 3">NCTC12149</strain>
    </source>
</reference>